<evidence type="ECO:0000313" key="3">
    <source>
        <dbReference type="Proteomes" id="UP000054564"/>
    </source>
</evidence>
<dbReference type="AlphaFoldDB" id="A0A0L0W283"/>
<reference evidence="3" key="1">
    <citation type="submission" date="2014-03" db="EMBL/GenBank/DDBJ databases">
        <title>The Genome Sequence of Puccinia striiformis f. sp. tritici PST-78.</title>
        <authorList>
            <consortium name="The Broad Institute Genome Sequencing Platform"/>
            <person name="Cuomo C."/>
            <person name="Hulbert S."/>
            <person name="Chen X."/>
            <person name="Walker B."/>
            <person name="Young S.K."/>
            <person name="Zeng Q."/>
            <person name="Gargeya S."/>
            <person name="Fitzgerald M."/>
            <person name="Haas B."/>
            <person name="Abouelleil A."/>
            <person name="Alvarado L."/>
            <person name="Arachchi H.M."/>
            <person name="Berlin A.M."/>
            <person name="Chapman S.B."/>
            <person name="Goldberg J."/>
            <person name="Griggs A."/>
            <person name="Gujja S."/>
            <person name="Hansen M."/>
            <person name="Howarth C."/>
            <person name="Imamovic A."/>
            <person name="Larimer J."/>
            <person name="McCowan C."/>
            <person name="Montmayeur A."/>
            <person name="Murphy C."/>
            <person name="Neiman D."/>
            <person name="Pearson M."/>
            <person name="Priest M."/>
            <person name="Roberts A."/>
            <person name="Saif S."/>
            <person name="Shea T."/>
            <person name="Sisk P."/>
            <person name="Sykes S."/>
            <person name="Wortman J."/>
            <person name="Nusbaum C."/>
            <person name="Birren B."/>
        </authorList>
    </citation>
    <scope>NUCLEOTIDE SEQUENCE [LARGE SCALE GENOMIC DNA]</scope>
    <source>
        <strain evidence="3">race PST-78</strain>
    </source>
</reference>
<evidence type="ECO:0000256" key="1">
    <source>
        <dbReference type="SAM" id="MobiDB-lite"/>
    </source>
</evidence>
<evidence type="ECO:0000313" key="2">
    <source>
        <dbReference type="EMBL" id="KNF05614.1"/>
    </source>
</evidence>
<proteinExistence type="predicted"/>
<comment type="caution">
    <text evidence="2">The sequence shown here is derived from an EMBL/GenBank/DDBJ whole genome shotgun (WGS) entry which is preliminary data.</text>
</comment>
<dbReference type="EMBL" id="AJIL01000007">
    <property type="protein sequence ID" value="KNF05614.1"/>
    <property type="molecule type" value="Genomic_DNA"/>
</dbReference>
<dbReference type="Proteomes" id="UP000054564">
    <property type="component" value="Unassembled WGS sequence"/>
</dbReference>
<name>A0A0L0W283_9BASI</name>
<accession>A0A0L0W283</accession>
<sequence>MNDPVNNRKLQLQTSANKSRSHFLAIWEVKLTGADYGRYLSSCGVIPPMPSIPPLKKFDEVKLTWNWKGVELLPGRPELILATSDASSVPNPQESSYTKNSQSFNESQSLTHSSTMLFSVLAVFMMVQGRSVIGAGFQCLDPARAQALCSRPPTAPQDHTVTIVKPYRIGDDYFCPPRLDAEIPVCCKTDMYMRYMASGWKTILPNDTYSAACFPPVHLPDPPKVDLTDALRYYPAGDGINLHVDTKTGGSFNCPVKTCKSSYGGIGCTHDDIPGLGKANQTCSHLFGAKGATQISCGNLRNLEMIAFTCDRVDPASKFACSGCTFTDA</sequence>
<organism evidence="2 3">
    <name type="scientific">Puccinia striiformis f. sp. tritici PST-78</name>
    <dbReference type="NCBI Taxonomy" id="1165861"/>
    <lineage>
        <taxon>Eukaryota</taxon>
        <taxon>Fungi</taxon>
        <taxon>Dikarya</taxon>
        <taxon>Basidiomycota</taxon>
        <taxon>Pucciniomycotina</taxon>
        <taxon>Pucciniomycetes</taxon>
        <taxon>Pucciniales</taxon>
        <taxon>Pucciniaceae</taxon>
        <taxon>Puccinia</taxon>
    </lineage>
</organism>
<feature type="region of interest" description="Disordered" evidence="1">
    <location>
        <begin position="85"/>
        <end position="104"/>
    </location>
</feature>
<gene>
    <name evidence="2" type="ORF">PSTG_01423</name>
</gene>
<protein>
    <submittedName>
        <fullName evidence="2">Uncharacterized protein</fullName>
    </submittedName>
</protein>
<keyword evidence="3" id="KW-1185">Reference proteome</keyword>